<reference evidence="1 2" key="1">
    <citation type="journal article" date="2021" name="Elife">
        <title>Chloroplast acquisition without the gene transfer in kleptoplastic sea slugs, Plakobranchus ocellatus.</title>
        <authorList>
            <person name="Maeda T."/>
            <person name="Takahashi S."/>
            <person name="Yoshida T."/>
            <person name="Shimamura S."/>
            <person name="Takaki Y."/>
            <person name="Nagai Y."/>
            <person name="Toyoda A."/>
            <person name="Suzuki Y."/>
            <person name="Arimoto A."/>
            <person name="Ishii H."/>
            <person name="Satoh N."/>
            <person name="Nishiyama T."/>
            <person name="Hasebe M."/>
            <person name="Maruyama T."/>
            <person name="Minagawa J."/>
            <person name="Obokata J."/>
            <person name="Shigenobu S."/>
        </authorList>
    </citation>
    <scope>NUCLEOTIDE SEQUENCE [LARGE SCALE GENOMIC DNA]</scope>
</reference>
<evidence type="ECO:0000313" key="2">
    <source>
        <dbReference type="Proteomes" id="UP000735302"/>
    </source>
</evidence>
<proteinExistence type="predicted"/>
<name>A0AAV4DJH1_9GAST</name>
<keyword evidence="2" id="KW-1185">Reference proteome</keyword>
<dbReference type="AlphaFoldDB" id="A0AAV4DJH1"/>
<dbReference type="Proteomes" id="UP000735302">
    <property type="component" value="Unassembled WGS sequence"/>
</dbReference>
<comment type="caution">
    <text evidence="1">The sequence shown here is derived from an EMBL/GenBank/DDBJ whole genome shotgun (WGS) entry which is preliminary data.</text>
</comment>
<evidence type="ECO:0000313" key="1">
    <source>
        <dbReference type="EMBL" id="GFO44433.1"/>
    </source>
</evidence>
<organism evidence="1 2">
    <name type="scientific">Plakobranchus ocellatus</name>
    <dbReference type="NCBI Taxonomy" id="259542"/>
    <lineage>
        <taxon>Eukaryota</taxon>
        <taxon>Metazoa</taxon>
        <taxon>Spiralia</taxon>
        <taxon>Lophotrochozoa</taxon>
        <taxon>Mollusca</taxon>
        <taxon>Gastropoda</taxon>
        <taxon>Heterobranchia</taxon>
        <taxon>Euthyneura</taxon>
        <taxon>Panpulmonata</taxon>
        <taxon>Sacoglossa</taxon>
        <taxon>Placobranchoidea</taxon>
        <taxon>Plakobranchidae</taxon>
        <taxon>Plakobranchus</taxon>
    </lineage>
</organism>
<protein>
    <submittedName>
        <fullName evidence="1">Titin-like isoform x2</fullName>
    </submittedName>
</protein>
<sequence>MKISSRDNKGRPEAQLAGYVWLQCIVFSGKTSAVEGRIQRFRSNAILATNWHAFLTNAKMGQKKKERYLEKFTEGKERKTDFPYINIKPWYYSIKPTIPLYRQTPAEICDTKTWGRKGNRPCLAWLVAYLHQLPKSFVPMSVSNLIATKRAAGSLYLAPLDQAGVNILINNMAAIQGRRRLLSFMQGEHPDLIRIL</sequence>
<dbReference type="EMBL" id="BLXT01007956">
    <property type="protein sequence ID" value="GFO44433.1"/>
    <property type="molecule type" value="Genomic_DNA"/>
</dbReference>
<accession>A0AAV4DJH1</accession>
<gene>
    <name evidence="1" type="ORF">PoB_007093800</name>
</gene>